<name>A0A1P8DUR2_9CAUD</name>
<evidence type="ECO:0000313" key="1">
    <source>
        <dbReference type="EMBL" id="APU93249.1"/>
    </source>
</evidence>
<protein>
    <recommendedName>
        <fullName evidence="3">Tail assembly chaperone</fullName>
    </recommendedName>
</protein>
<proteinExistence type="predicted"/>
<dbReference type="GeneID" id="54979354"/>
<reference evidence="1 2" key="1">
    <citation type="submission" date="2016-04" db="EMBL/GenBank/DDBJ databases">
        <title>An efficient strategy for bacteriophage contamination control in bacterial fermentation.</title>
        <authorList>
            <person name="Xing S."/>
            <person name="Sun Q."/>
            <person name="An X."/>
            <person name="Mi Z."/>
            <person name="Tong Y."/>
        </authorList>
    </citation>
    <scope>NUCLEOTIDE SEQUENCE [LARGE SCALE GENOMIC DNA]</scope>
</reference>
<dbReference type="KEGG" id="vg:54979354"/>
<evidence type="ECO:0008006" key="3">
    <source>
        <dbReference type="Google" id="ProtNLM"/>
    </source>
</evidence>
<dbReference type="RefSeq" id="YP_009789214.1">
    <property type="nucleotide sequence ID" value="NC_047810.1"/>
</dbReference>
<dbReference type="Proteomes" id="UP000225515">
    <property type="component" value="Segment"/>
</dbReference>
<dbReference type="InterPro" id="IPR014859">
    <property type="entry name" value="Phage_TAC_4"/>
</dbReference>
<organism evidence="1 2">
    <name type="scientific">Escherichia phage vB_EcoS-IME253</name>
    <dbReference type="NCBI Taxonomy" id="1933412"/>
    <lineage>
        <taxon>Viruses</taxon>
        <taxon>Duplodnaviria</taxon>
        <taxon>Heunggongvirae</taxon>
        <taxon>Uroviricota</taxon>
        <taxon>Caudoviricetes</taxon>
        <taxon>Drexlerviridae</taxon>
        <taxon>Braunvirinae</taxon>
        <taxon>Rtpvirus</taxon>
        <taxon>Rtpvirus IME253</taxon>
    </lineage>
</organism>
<accession>A0A1P8DUR2</accession>
<sequence>MAKFKLSLAALPDFKLPVKFKLANDQDVEVIFTVKHKKTSELQELLQKEDLSTKELIMAIASDWDLEEEYNEDNVNEFSDLFPASTVALTTAYMQALAGQRVKN</sequence>
<dbReference type="Pfam" id="PF08748">
    <property type="entry name" value="Phage_TAC_4"/>
    <property type="match status" value="1"/>
</dbReference>
<keyword evidence="2" id="KW-1185">Reference proteome</keyword>
<dbReference type="EMBL" id="KX130960">
    <property type="protein sequence ID" value="APU93249.1"/>
    <property type="molecule type" value="Genomic_DNA"/>
</dbReference>
<evidence type="ECO:0000313" key="2">
    <source>
        <dbReference type="Proteomes" id="UP000225515"/>
    </source>
</evidence>